<protein>
    <submittedName>
        <fullName evidence="2">Uncharacterized protein</fullName>
    </submittedName>
</protein>
<name>A0A816YQP8_9BILA</name>
<feature type="non-terminal residue" evidence="2">
    <location>
        <position position="1"/>
    </location>
</feature>
<dbReference type="Proteomes" id="UP000663824">
    <property type="component" value="Unassembled WGS sequence"/>
</dbReference>
<reference evidence="2" key="1">
    <citation type="submission" date="2021-02" db="EMBL/GenBank/DDBJ databases">
        <authorList>
            <person name="Nowell W R."/>
        </authorList>
    </citation>
    <scope>NUCLEOTIDE SEQUENCE</scope>
</reference>
<evidence type="ECO:0000313" key="3">
    <source>
        <dbReference type="Proteomes" id="UP000663824"/>
    </source>
</evidence>
<evidence type="ECO:0000256" key="1">
    <source>
        <dbReference type="SAM" id="MobiDB-lite"/>
    </source>
</evidence>
<dbReference type="Gene3D" id="3.80.10.10">
    <property type="entry name" value="Ribonuclease Inhibitor"/>
    <property type="match status" value="1"/>
</dbReference>
<dbReference type="EMBL" id="CAJNRE010018477">
    <property type="protein sequence ID" value="CAF2167272.1"/>
    <property type="molecule type" value="Genomic_DNA"/>
</dbReference>
<gene>
    <name evidence="2" type="ORF">MBJ925_LOCUS33617</name>
</gene>
<evidence type="ECO:0000313" key="2">
    <source>
        <dbReference type="EMBL" id="CAF2167272.1"/>
    </source>
</evidence>
<organism evidence="2 3">
    <name type="scientific">Rotaria magnacalcarata</name>
    <dbReference type="NCBI Taxonomy" id="392030"/>
    <lineage>
        <taxon>Eukaryota</taxon>
        <taxon>Metazoa</taxon>
        <taxon>Spiralia</taxon>
        <taxon>Gnathifera</taxon>
        <taxon>Rotifera</taxon>
        <taxon>Eurotatoria</taxon>
        <taxon>Bdelloidea</taxon>
        <taxon>Philodinida</taxon>
        <taxon>Philodinidae</taxon>
        <taxon>Rotaria</taxon>
    </lineage>
</organism>
<dbReference type="AlphaFoldDB" id="A0A816YQP8"/>
<proteinExistence type="predicted"/>
<comment type="caution">
    <text evidence="2">The sequence shown here is derived from an EMBL/GenBank/DDBJ whole genome shotgun (WGS) entry which is preliminary data.</text>
</comment>
<feature type="region of interest" description="Disordered" evidence="1">
    <location>
        <begin position="257"/>
        <end position="290"/>
    </location>
</feature>
<dbReference type="InterPro" id="IPR032675">
    <property type="entry name" value="LRR_dom_sf"/>
</dbReference>
<sequence>HPKEKEFFDECFHHFGQQTVYYKDDRFGLADFFDGYPQHTAFITPSHLPQLRSLHLAVIQRNVFERILFNVDGFLFSHLETFSYGNITTYVPPADIQNETLRHLCTGCDFLTFIQLLNHLPKLTSFKANMTSMSREEENFFSTMDLTVRCPSLTHLSIQVACPIFTHLLNNHLFPHLITCKVALRTCITYENFCEVAQALEENQKELKRFALKTLPHYYVTNPTPVKELKKITKWFASIRTYLWQTDYEHYGQAWTTKKGKEEGEVKRWSWGSESQDEEESDHDDDKDSA</sequence>
<feature type="compositionally biased region" description="Basic and acidic residues" evidence="1">
    <location>
        <begin position="259"/>
        <end position="268"/>
    </location>
</feature>
<accession>A0A816YQP8</accession>